<dbReference type="PANTHER" id="PTHR48020">
    <property type="entry name" value="PROTON MYO-INOSITOL COTRANSPORTER"/>
    <property type="match status" value="1"/>
</dbReference>
<dbReference type="InterPro" id="IPR020846">
    <property type="entry name" value="MFS_dom"/>
</dbReference>
<keyword evidence="7 16" id="KW-0472">Membrane</keyword>
<dbReference type="Pfam" id="PF00083">
    <property type="entry name" value="Sugar_tr"/>
    <property type="match status" value="2"/>
</dbReference>
<dbReference type="GO" id="GO:0022857">
    <property type="term" value="F:transmembrane transporter activity"/>
    <property type="evidence" value="ECO:0007669"/>
    <property type="project" value="InterPro"/>
</dbReference>
<dbReference type="PRINTS" id="PR00171">
    <property type="entry name" value="SUGRTRNSPORT"/>
</dbReference>
<dbReference type="RefSeq" id="XP_011132332.1">
    <property type="nucleotide sequence ID" value="XM_011134030.1"/>
</dbReference>
<feature type="transmembrane region" description="Helical" evidence="16">
    <location>
        <begin position="547"/>
        <end position="564"/>
    </location>
</feature>
<dbReference type="InterPro" id="IPR036259">
    <property type="entry name" value="MFS_trans_sf"/>
</dbReference>
<evidence type="ECO:0000313" key="19">
    <source>
        <dbReference type="Proteomes" id="UP000019763"/>
    </source>
</evidence>
<dbReference type="Gene3D" id="1.20.1250.20">
    <property type="entry name" value="MFS general substrate transporter like domains"/>
    <property type="match status" value="2"/>
</dbReference>
<accession>A0A023B113</accession>
<evidence type="ECO:0000313" key="18">
    <source>
        <dbReference type="EMBL" id="EZG46262.1"/>
    </source>
</evidence>
<dbReference type="AlphaFoldDB" id="A0A023B113"/>
<evidence type="ECO:0000256" key="5">
    <source>
        <dbReference type="ARBA" id="ARBA00022692"/>
    </source>
</evidence>
<feature type="coiled-coil region" evidence="15">
    <location>
        <begin position="305"/>
        <end position="339"/>
    </location>
</feature>
<dbReference type="InterPro" id="IPR003663">
    <property type="entry name" value="Sugar/inositol_transpt"/>
</dbReference>
<protein>
    <recommendedName>
        <fullName evidence="14">Hexose transporter 1</fullName>
    </recommendedName>
</protein>
<dbReference type="OMA" id="PYIASAC"/>
<evidence type="ECO:0000256" key="7">
    <source>
        <dbReference type="ARBA" id="ARBA00023136"/>
    </source>
</evidence>
<evidence type="ECO:0000256" key="16">
    <source>
        <dbReference type="SAM" id="Phobius"/>
    </source>
</evidence>
<evidence type="ECO:0000256" key="15">
    <source>
        <dbReference type="SAM" id="Coils"/>
    </source>
</evidence>
<evidence type="ECO:0000256" key="12">
    <source>
        <dbReference type="ARBA" id="ARBA00044668"/>
    </source>
</evidence>
<comment type="subcellular location">
    <subcellularLocation>
        <location evidence="1">Membrane</location>
        <topology evidence="1">Multi-pass membrane protein</topology>
    </subcellularLocation>
</comment>
<dbReference type="EMBL" id="AFNH02000996">
    <property type="protein sequence ID" value="EZG46262.1"/>
    <property type="molecule type" value="Genomic_DNA"/>
</dbReference>
<evidence type="ECO:0000256" key="14">
    <source>
        <dbReference type="ARBA" id="ARBA00044780"/>
    </source>
</evidence>
<comment type="similarity">
    <text evidence="2">Belongs to the major facilitator superfamily. Sugar transporter (TC 2.A.1.1) family.</text>
</comment>
<comment type="catalytic activity">
    <reaction evidence="11">
        <text>D-mannose(out) = D-mannose(in)</text>
        <dbReference type="Rhea" id="RHEA:78391"/>
        <dbReference type="ChEBI" id="CHEBI:4208"/>
    </reaction>
    <physiologicalReaction direction="left-to-right" evidence="11">
        <dbReference type="Rhea" id="RHEA:78392"/>
    </physiologicalReaction>
</comment>
<dbReference type="VEuPathDB" id="CryptoDB:GNI_134360"/>
<sequence length="578" mass="64215">MGYDLCIVAVVLDPIRQEFAVCAGGESLDGLGKAAPCLLNELFVAILAPGAMVASLFGGWAADRFGRRRILMLSDVFFFCAATTMSLAQTYSVMLAGRALLGVGIGMGFVVFPTYMAEVAPAAVRGVLVTCQEVAQCLGCLGAYAVAFFVNPRTQWRALLFFAGVPAVIQLIGTLVLPESPRWLVCKRKIPSAKRALERIAGHSPDPEHESRYTIVERFLVATPPSGYSDSSASRISRVRAARAVFQGADERGIGVDDIRDIEHEMRYHATLTRENSRVDNVTDFGSPYMPPPGSRQPPIQVLLALIEEEELRQLNKQKKRMERVKRDDEEMLAKFNEKRVSHVMYNLFRFKRWISLDHNPTVQKVRANIMPLLIAMGCAISQNFTGANTILYYSIDLFKMGGVCDTVLPGFMIGVVKLVGVLLMILCVERIGRRIPLLVGTGGTIMCHLALTYVYQTYNFEGDICAESTNQVPEGIVTLNMWLIWALMFFWNISWAGLMFVVASEVLPSNFRGVGMGITIATFWIFAFVFQLLFRTLILTITPEGTFALLSFTSFLVLLFVYFKVPDLTGKTLEEIH</sequence>
<evidence type="ECO:0000256" key="9">
    <source>
        <dbReference type="ARBA" id="ARBA00044648"/>
    </source>
</evidence>
<organism evidence="18 19">
    <name type="scientific">Gregarina niphandrodes</name>
    <name type="common">Septate eugregarine</name>
    <dbReference type="NCBI Taxonomy" id="110365"/>
    <lineage>
        <taxon>Eukaryota</taxon>
        <taxon>Sar</taxon>
        <taxon>Alveolata</taxon>
        <taxon>Apicomplexa</taxon>
        <taxon>Conoidasida</taxon>
        <taxon>Gregarinasina</taxon>
        <taxon>Eugregarinorida</taxon>
        <taxon>Gregarinidae</taxon>
        <taxon>Gregarina</taxon>
    </lineage>
</organism>
<proteinExistence type="inferred from homology"/>
<evidence type="ECO:0000259" key="17">
    <source>
        <dbReference type="PROSITE" id="PS50850"/>
    </source>
</evidence>
<dbReference type="Proteomes" id="UP000019763">
    <property type="component" value="Unassembled WGS sequence"/>
</dbReference>
<feature type="transmembrane region" description="Helical" evidence="16">
    <location>
        <begin position="436"/>
        <end position="456"/>
    </location>
</feature>
<keyword evidence="4" id="KW-0813">Transport</keyword>
<dbReference type="SUPFAM" id="SSF103473">
    <property type="entry name" value="MFS general substrate transporter"/>
    <property type="match status" value="1"/>
</dbReference>
<feature type="transmembrane region" description="Helical" evidence="16">
    <location>
        <begin position="95"/>
        <end position="115"/>
    </location>
</feature>
<feature type="transmembrane region" description="Helical" evidence="16">
    <location>
        <begin position="156"/>
        <end position="178"/>
    </location>
</feature>
<comment type="subunit">
    <text evidence="3">Homodimer.</text>
</comment>
<evidence type="ECO:0000256" key="1">
    <source>
        <dbReference type="ARBA" id="ARBA00004141"/>
    </source>
</evidence>
<dbReference type="PROSITE" id="PS50850">
    <property type="entry name" value="MFS"/>
    <property type="match status" value="1"/>
</dbReference>
<dbReference type="OrthoDB" id="330209at2759"/>
<feature type="transmembrane region" description="Helical" evidence="16">
    <location>
        <begin position="483"/>
        <end position="503"/>
    </location>
</feature>
<feature type="transmembrane region" description="Helical" evidence="16">
    <location>
        <begin position="408"/>
        <end position="429"/>
    </location>
</feature>
<evidence type="ECO:0000256" key="4">
    <source>
        <dbReference type="ARBA" id="ARBA00022448"/>
    </source>
</evidence>
<name>A0A023B113_GRENI</name>
<keyword evidence="19" id="KW-1185">Reference proteome</keyword>
<feature type="transmembrane region" description="Helical" evidence="16">
    <location>
        <begin position="373"/>
        <end position="396"/>
    </location>
</feature>
<reference evidence="18" key="1">
    <citation type="submission" date="2013-12" db="EMBL/GenBank/DDBJ databases">
        <authorList>
            <person name="Omoto C.K."/>
            <person name="Sibley D."/>
            <person name="Venepally P."/>
            <person name="Hadjithomas M."/>
            <person name="Karamycheva S."/>
            <person name="Brunk B."/>
            <person name="Roos D."/>
            <person name="Caler E."/>
            <person name="Lorenzi H."/>
        </authorList>
    </citation>
    <scope>NUCLEOTIDE SEQUENCE</scope>
</reference>
<gene>
    <name evidence="18" type="ORF">GNI_134360</name>
</gene>
<evidence type="ECO:0000256" key="10">
    <source>
        <dbReference type="ARBA" id="ARBA00044656"/>
    </source>
</evidence>
<dbReference type="PROSITE" id="PS00217">
    <property type="entry name" value="SUGAR_TRANSPORT_2"/>
    <property type="match status" value="1"/>
</dbReference>
<feature type="transmembrane region" description="Helical" evidence="16">
    <location>
        <begin position="515"/>
        <end position="535"/>
    </location>
</feature>
<keyword evidence="5 16" id="KW-0812">Transmembrane</keyword>
<dbReference type="InterPro" id="IPR005828">
    <property type="entry name" value="MFS_sugar_transport-like"/>
</dbReference>
<dbReference type="eggNOG" id="KOG0254">
    <property type="taxonomic scope" value="Eukaryota"/>
</dbReference>
<evidence type="ECO:0000256" key="2">
    <source>
        <dbReference type="ARBA" id="ARBA00010992"/>
    </source>
</evidence>
<comment type="catalytic activity">
    <reaction evidence="9">
        <text>D-glucose(out) = D-glucose(in)</text>
        <dbReference type="Rhea" id="RHEA:60376"/>
        <dbReference type="ChEBI" id="CHEBI:4167"/>
    </reaction>
    <physiologicalReaction direction="left-to-right" evidence="9">
        <dbReference type="Rhea" id="RHEA:60377"/>
    </physiologicalReaction>
</comment>
<dbReference type="GeneID" id="22914754"/>
<comment type="caution">
    <text evidence="18">The sequence shown here is derived from an EMBL/GenBank/DDBJ whole genome shotgun (WGS) entry which is preliminary data.</text>
</comment>
<feature type="domain" description="Major facilitator superfamily (MFS) profile" evidence="17">
    <location>
        <begin position="1"/>
        <end position="570"/>
    </location>
</feature>
<keyword evidence="6 16" id="KW-1133">Transmembrane helix</keyword>
<dbReference type="InterPro" id="IPR005829">
    <property type="entry name" value="Sugar_transporter_CS"/>
</dbReference>
<comment type="catalytic activity">
    <reaction evidence="10">
        <text>D-xylose(out) = D-xylose(in)</text>
        <dbReference type="Rhea" id="RHEA:78427"/>
        <dbReference type="ChEBI" id="CHEBI:53455"/>
    </reaction>
    <physiologicalReaction direction="left-to-right" evidence="10">
        <dbReference type="Rhea" id="RHEA:78428"/>
    </physiologicalReaction>
</comment>
<evidence type="ECO:0000256" key="13">
    <source>
        <dbReference type="ARBA" id="ARBA00044710"/>
    </source>
</evidence>
<dbReference type="PANTHER" id="PTHR48020:SF12">
    <property type="entry name" value="PROTON MYO-INOSITOL COTRANSPORTER"/>
    <property type="match status" value="1"/>
</dbReference>
<dbReference type="PROSITE" id="PS00216">
    <property type="entry name" value="SUGAR_TRANSPORT_1"/>
    <property type="match status" value="2"/>
</dbReference>
<dbReference type="InterPro" id="IPR050814">
    <property type="entry name" value="Myo-inositol_Transporter"/>
</dbReference>
<evidence type="ECO:0000256" key="11">
    <source>
        <dbReference type="ARBA" id="ARBA00044662"/>
    </source>
</evidence>
<dbReference type="GO" id="GO:0016020">
    <property type="term" value="C:membrane"/>
    <property type="evidence" value="ECO:0007669"/>
    <property type="project" value="UniProtKB-SubCell"/>
</dbReference>
<feature type="transmembrane region" description="Helical" evidence="16">
    <location>
        <begin position="42"/>
        <end position="63"/>
    </location>
</feature>
<evidence type="ECO:0000256" key="8">
    <source>
        <dbReference type="ARBA" id="ARBA00044637"/>
    </source>
</evidence>
<comment type="catalytic activity">
    <reaction evidence="8">
        <text>D-galactose(in) = D-galactose(out)</text>
        <dbReference type="Rhea" id="RHEA:34915"/>
        <dbReference type="ChEBI" id="CHEBI:4139"/>
    </reaction>
    <physiologicalReaction direction="right-to-left" evidence="8">
        <dbReference type="Rhea" id="RHEA:34917"/>
    </physiologicalReaction>
</comment>
<comment type="catalytic activity">
    <reaction evidence="12">
        <text>D-glucosamine(out) = D-glucosamine(in)</text>
        <dbReference type="Rhea" id="RHEA:78423"/>
        <dbReference type="ChEBI" id="CHEBI:58723"/>
    </reaction>
    <physiologicalReaction direction="left-to-right" evidence="12">
        <dbReference type="Rhea" id="RHEA:78424"/>
    </physiologicalReaction>
</comment>
<comment type="catalytic activity">
    <reaction evidence="13">
        <text>D-fructose(out) = D-fructose(in)</text>
        <dbReference type="Rhea" id="RHEA:60372"/>
        <dbReference type="ChEBI" id="CHEBI:37721"/>
    </reaction>
    <physiologicalReaction direction="left-to-right" evidence="13">
        <dbReference type="Rhea" id="RHEA:60373"/>
    </physiologicalReaction>
</comment>
<evidence type="ECO:0000256" key="6">
    <source>
        <dbReference type="ARBA" id="ARBA00022989"/>
    </source>
</evidence>
<evidence type="ECO:0000256" key="3">
    <source>
        <dbReference type="ARBA" id="ARBA00011738"/>
    </source>
</evidence>
<keyword evidence="15" id="KW-0175">Coiled coil</keyword>